<gene>
    <name evidence="1" type="ORF">CLUMA_CG007966</name>
</gene>
<protein>
    <submittedName>
        <fullName evidence="1">CLUMA_CG007966, isoform A</fullName>
    </submittedName>
</protein>
<name>A0A1J1I2N2_9DIPT</name>
<organism evidence="1 2">
    <name type="scientific">Clunio marinus</name>
    <dbReference type="NCBI Taxonomy" id="568069"/>
    <lineage>
        <taxon>Eukaryota</taxon>
        <taxon>Metazoa</taxon>
        <taxon>Ecdysozoa</taxon>
        <taxon>Arthropoda</taxon>
        <taxon>Hexapoda</taxon>
        <taxon>Insecta</taxon>
        <taxon>Pterygota</taxon>
        <taxon>Neoptera</taxon>
        <taxon>Endopterygota</taxon>
        <taxon>Diptera</taxon>
        <taxon>Nematocera</taxon>
        <taxon>Chironomoidea</taxon>
        <taxon>Chironomidae</taxon>
        <taxon>Clunio</taxon>
    </lineage>
</organism>
<dbReference type="AlphaFoldDB" id="A0A1J1I2N2"/>
<dbReference type="Proteomes" id="UP000183832">
    <property type="component" value="Unassembled WGS sequence"/>
</dbReference>
<reference evidence="1 2" key="1">
    <citation type="submission" date="2015-04" db="EMBL/GenBank/DDBJ databases">
        <authorList>
            <person name="Syromyatnikov M.Y."/>
            <person name="Popov V.N."/>
        </authorList>
    </citation>
    <scope>NUCLEOTIDE SEQUENCE [LARGE SCALE GENOMIC DNA]</scope>
</reference>
<proteinExistence type="predicted"/>
<evidence type="ECO:0000313" key="1">
    <source>
        <dbReference type="EMBL" id="CRK94459.1"/>
    </source>
</evidence>
<sequence length="206" mass="23984">MGENEASISSNVERLTKNNYAGWIEQIEAMFYKQKLLFDLDGKDATKENYTESIKNAYYEIIDEIIVLYRQMSDKGTINPEFIKVANLLVSLQNEFPYIISTFINVKEDLKFENIVSAILTEIDNNTQMSSMYTNIQHKTLSTSSHMNSKVFSSIFDRLESSEKFKMNKLKRKSNFENSKEEDDIILETFCDQSKIDEFHKSEPKS</sequence>
<keyword evidence="2" id="KW-1185">Reference proteome</keyword>
<accession>A0A1J1I2N2</accession>
<dbReference type="EMBL" id="CVRI01000039">
    <property type="protein sequence ID" value="CRK94459.1"/>
    <property type="molecule type" value="Genomic_DNA"/>
</dbReference>
<evidence type="ECO:0000313" key="2">
    <source>
        <dbReference type="Proteomes" id="UP000183832"/>
    </source>
</evidence>